<proteinExistence type="predicted"/>
<evidence type="ECO:0000259" key="1">
    <source>
        <dbReference type="PROSITE" id="PS50042"/>
    </source>
</evidence>
<reference evidence="3" key="1">
    <citation type="submission" date="2018-11" db="EMBL/GenBank/DDBJ databases">
        <title>Chitinophaga lutea sp.nov., isolate from arsenic contaminated soil.</title>
        <authorList>
            <person name="Zong Y."/>
        </authorList>
    </citation>
    <scope>NUCLEOTIDE SEQUENCE [LARGE SCALE GENOMIC DNA]</scope>
    <source>
        <strain evidence="3">YLT18</strain>
    </source>
</reference>
<dbReference type="SUPFAM" id="SSF51206">
    <property type="entry name" value="cAMP-binding domain-like"/>
    <property type="match status" value="1"/>
</dbReference>
<dbReference type="Pfam" id="PF00027">
    <property type="entry name" value="cNMP_binding"/>
    <property type="match status" value="1"/>
</dbReference>
<dbReference type="InterPro" id="IPR018490">
    <property type="entry name" value="cNMP-bd_dom_sf"/>
</dbReference>
<evidence type="ECO:0000313" key="2">
    <source>
        <dbReference type="EMBL" id="RPD41243.1"/>
    </source>
</evidence>
<organism evidence="2 3">
    <name type="scientific">Chitinophaga barathri</name>
    <dbReference type="NCBI Taxonomy" id="1647451"/>
    <lineage>
        <taxon>Bacteria</taxon>
        <taxon>Pseudomonadati</taxon>
        <taxon>Bacteroidota</taxon>
        <taxon>Chitinophagia</taxon>
        <taxon>Chitinophagales</taxon>
        <taxon>Chitinophagaceae</taxon>
        <taxon>Chitinophaga</taxon>
    </lineage>
</organism>
<feature type="domain" description="Cyclic nucleotide-binding" evidence="1">
    <location>
        <begin position="17"/>
        <end position="116"/>
    </location>
</feature>
<dbReference type="SMART" id="SM00100">
    <property type="entry name" value="cNMP"/>
    <property type="match status" value="1"/>
</dbReference>
<dbReference type="PROSITE" id="PS50042">
    <property type="entry name" value="CNMP_BINDING_3"/>
    <property type="match status" value="1"/>
</dbReference>
<dbReference type="OrthoDB" id="9152304at2"/>
<evidence type="ECO:0000313" key="3">
    <source>
        <dbReference type="Proteomes" id="UP000279089"/>
    </source>
</evidence>
<dbReference type="InterPro" id="IPR014710">
    <property type="entry name" value="RmlC-like_jellyroll"/>
</dbReference>
<name>A0A3N4N0S9_9BACT</name>
<protein>
    <submittedName>
        <fullName evidence="2">Crp/Fnr family transcriptional regulator</fullName>
    </submittedName>
</protein>
<accession>A0A3N4N0S9</accession>
<sequence length="196" mass="23456">MNRYPGFDKNVIRCVELSDEELTRLTSYYTLQRFKKNEYLLREGQVCDFEAYVLVGCFRIYYEDENLREHILYFAVEDWWVLDIGSFISGTPSRLNIQALEDSEVLRIDRPQKERLYREMPQLEQLFRIMNQKALAALQMRMISMLSKKAGQRLEDFTEKYPTLSQRIAQHHIASYLGISHEFLSKVRKNILRKKK</sequence>
<dbReference type="InterPro" id="IPR000595">
    <property type="entry name" value="cNMP-bd_dom"/>
</dbReference>
<comment type="caution">
    <text evidence="2">The sequence shown here is derived from an EMBL/GenBank/DDBJ whole genome shotgun (WGS) entry which is preliminary data.</text>
</comment>
<dbReference type="EMBL" id="RMBX01000005">
    <property type="protein sequence ID" value="RPD41243.1"/>
    <property type="molecule type" value="Genomic_DNA"/>
</dbReference>
<keyword evidence="3" id="KW-1185">Reference proteome</keyword>
<dbReference type="Proteomes" id="UP000279089">
    <property type="component" value="Unassembled WGS sequence"/>
</dbReference>
<dbReference type="Gene3D" id="2.60.120.10">
    <property type="entry name" value="Jelly Rolls"/>
    <property type="match status" value="1"/>
</dbReference>
<dbReference type="AlphaFoldDB" id="A0A3N4N0S9"/>
<gene>
    <name evidence="2" type="ORF">EG028_11230</name>
</gene>
<dbReference type="CDD" id="cd00038">
    <property type="entry name" value="CAP_ED"/>
    <property type="match status" value="1"/>
</dbReference>